<dbReference type="CDD" id="cd14291">
    <property type="entry name" value="UBA1_NUB1_like"/>
    <property type="match status" value="1"/>
</dbReference>
<dbReference type="AlphaFoldDB" id="A0A8T2PE67"/>
<dbReference type="InterPro" id="IPR018708">
    <property type="entry name" value="DUF2225"/>
</dbReference>
<dbReference type="PANTHER" id="PTHR12948:SF3">
    <property type="entry name" value="NEDD8 ULTIMATE BUSTER 1"/>
    <property type="match status" value="1"/>
</dbReference>
<keyword evidence="4" id="KW-1185">Reference proteome</keyword>
<dbReference type="Gene3D" id="1.10.8.10">
    <property type="entry name" value="DNA helicase RuvA subunit, C-terminal domain"/>
    <property type="match status" value="3"/>
</dbReference>
<dbReference type="SUPFAM" id="SSF48452">
    <property type="entry name" value="TPR-like"/>
    <property type="match status" value="1"/>
</dbReference>
<dbReference type="SUPFAM" id="SSF46934">
    <property type="entry name" value="UBA-like"/>
    <property type="match status" value="3"/>
</dbReference>
<dbReference type="InterPro" id="IPR011990">
    <property type="entry name" value="TPR-like_helical_dom_sf"/>
</dbReference>
<dbReference type="Gene3D" id="3.10.20.90">
    <property type="entry name" value="Phosphatidylinositol 3-kinase Catalytic Subunit, Chain A, domain 1"/>
    <property type="match status" value="1"/>
</dbReference>
<feature type="compositionally biased region" description="Low complexity" evidence="1">
    <location>
        <begin position="456"/>
        <end position="482"/>
    </location>
</feature>
<name>A0A8T2PE67_9TELE</name>
<dbReference type="OrthoDB" id="434245at2759"/>
<evidence type="ECO:0000313" key="3">
    <source>
        <dbReference type="EMBL" id="KAG9347788.1"/>
    </source>
</evidence>
<dbReference type="EMBL" id="JAFBMS010000012">
    <property type="protein sequence ID" value="KAG9347788.1"/>
    <property type="molecule type" value="Genomic_DNA"/>
</dbReference>
<dbReference type="Pfam" id="PF00627">
    <property type="entry name" value="UBA"/>
    <property type="match status" value="2"/>
</dbReference>
<accession>A0A8T2PE67</accession>
<dbReference type="InterPro" id="IPR015940">
    <property type="entry name" value="UBA"/>
</dbReference>
<organism evidence="3 4">
    <name type="scientific">Albula glossodonta</name>
    <name type="common">roundjaw bonefish</name>
    <dbReference type="NCBI Taxonomy" id="121402"/>
    <lineage>
        <taxon>Eukaryota</taxon>
        <taxon>Metazoa</taxon>
        <taxon>Chordata</taxon>
        <taxon>Craniata</taxon>
        <taxon>Vertebrata</taxon>
        <taxon>Euteleostomi</taxon>
        <taxon>Actinopterygii</taxon>
        <taxon>Neopterygii</taxon>
        <taxon>Teleostei</taxon>
        <taxon>Albuliformes</taxon>
        <taxon>Albulidae</taxon>
        <taxon>Albula</taxon>
    </lineage>
</organism>
<gene>
    <name evidence="3" type="ORF">JZ751_003803</name>
</gene>
<feature type="domain" description="UBA" evidence="2">
    <location>
        <begin position="426"/>
        <end position="454"/>
    </location>
</feature>
<feature type="domain" description="UBA" evidence="2">
    <location>
        <begin position="331"/>
        <end position="371"/>
    </location>
</feature>
<feature type="region of interest" description="Disordered" evidence="1">
    <location>
        <begin position="141"/>
        <end position="179"/>
    </location>
</feature>
<comment type="caution">
    <text evidence="3">The sequence shown here is derived from an EMBL/GenBank/DDBJ whole genome shotgun (WGS) entry which is preliminary data.</text>
</comment>
<feature type="domain" description="UBA" evidence="2">
    <location>
        <begin position="382"/>
        <end position="427"/>
    </location>
</feature>
<evidence type="ECO:0000313" key="4">
    <source>
        <dbReference type="Proteomes" id="UP000824540"/>
    </source>
</evidence>
<dbReference type="GO" id="GO:2000058">
    <property type="term" value="P:regulation of ubiquitin-dependent protein catabolic process"/>
    <property type="evidence" value="ECO:0007669"/>
    <property type="project" value="TreeGrafter"/>
</dbReference>
<sequence>MAEEHIQSKLKTLLKQEKIQLWNPPFTTDNNQPGQQSMKELADNYASRLSFTVSDVESALETIRSQAVKRGEGNNTYKETCVATLELILPKDMKKDNKKKNYLETKLDVTAQDIMKRLDEQNVKHNSKVMVLKVSEPERKKLMEEEEKKRSQNESVKRTKKGFQILSERDGSDDPETTPFLEIADQKGNPLKIPRNERKALILAMGFHEKGRALMKRKEYEGAFKCCSTLLNTVDNYAVLQLDIAWCYRALQALSCLDDCKQRLQKAEECFLKCYGKEHERLLQIKGNTGREEVLFLRLYLLQSILSYFEGNEKQAEQKLNQVEDLYRRLCLDPEKMMQLMSLGYTEQEARLGLRACRGSADEAALHISQRRQEKEEMKKREREKRRQRLEAINTLVGMGYSKKDAAKALHDAEGDLDKAFRLMYLGFEREVVEAALRFTGGNVHLASQMIVDNQGSLPPELLSPSPPSSSSEEPSTSSESAGSGGSTTGEDSMEVDLVNEVLEDIPKHEEDYLDLTLEEESELIAEMRSYLQQHSASSS</sequence>
<feature type="compositionally biased region" description="Basic and acidic residues" evidence="1">
    <location>
        <begin position="141"/>
        <end position="157"/>
    </location>
</feature>
<dbReference type="Gene3D" id="1.25.40.10">
    <property type="entry name" value="Tetratricopeptide repeat domain"/>
    <property type="match status" value="1"/>
</dbReference>
<dbReference type="InterPro" id="IPR039749">
    <property type="entry name" value="NUB1"/>
</dbReference>
<reference evidence="3" key="1">
    <citation type="thesis" date="2021" institute="BYU ScholarsArchive" country="Provo, UT, USA">
        <title>Applications of and Algorithms for Genome Assembly and Genomic Analyses with an Emphasis on Marine Teleosts.</title>
        <authorList>
            <person name="Pickett B.D."/>
        </authorList>
    </citation>
    <scope>NUCLEOTIDE SEQUENCE</scope>
    <source>
        <strain evidence="3">HI-2016</strain>
    </source>
</reference>
<protein>
    <recommendedName>
        <fullName evidence="2">UBA domain-containing protein</fullName>
    </recommendedName>
</protein>
<dbReference type="SMART" id="SM00165">
    <property type="entry name" value="UBA"/>
    <property type="match status" value="3"/>
</dbReference>
<feature type="region of interest" description="Disordered" evidence="1">
    <location>
        <begin position="455"/>
        <end position="505"/>
    </location>
</feature>
<dbReference type="Pfam" id="PF18037">
    <property type="entry name" value="Ubiquitin_5"/>
    <property type="match status" value="1"/>
</dbReference>
<dbReference type="Pfam" id="PF09986">
    <property type="entry name" value="DUF2225"/>
    <property type="match status" value="1"/>
</dbReference>
<evidence type="ECO:0000256" key="1">
    <source>
        <dbReference type="SAM" id="MobiDB-lite"/>
    </source>
</evidence>
<dbReference type="PANTHER" id="PTHR12948">
    <property type="entry name" value="NEDD8 ULTIMATE BUSTER-1 BS4 PROTEIN"/>
    <property type="match status" value="1"/>
</dbReference>
<dbReference type="PROSITE" id="PS50030">
    <property type="entry name" value="UBA"/>
    <property type="match status" value="3"/>
</dbReference>
<evidence type="ECO:0000259" key="2">
    <source>
        <dbReference type="PROSITE" id="PS50030"/>
    </source>
</evidence>
<proteinExistence type="predicted"/>
<dbReference type="Proteomes" id="UP000824540">
    <property type="component" value="Unassembled WGS sequence"/>
</dbReference>
<dbReference type="InterPro" id="IPR009060">
    <property type="entry name" value="UBA-like_sf"/>
</dbReference>
<dbReference type="InterPro" id="IPR041207">
    <property type="entry name" value="NUB1_ubiquitin-like_dom"/>
</dbReference>